<dbReference type="PANTHER" id="PTHR10250">
    <property type="entry name" value="MICROSOMAL GLUTATHIONE S-TRANSFERASE"/>
    <property type="match status" value="1"/>
</dbReference>
<dbReference type="AlphaFoldDB" id="A0A3B0VL74"/>
<keyword evidence="3 5" id="KW-1133">Transmembrane helix</keyword>
<evidence type="ECO:0000256" key="3">
    <source>
        <dbReference type="ARBA" id="ARBA00022989"/>
    </source>
</evidence>
<name>A0A3B0VL74_9ZZZZ</name>
<keyword evidence="4 5" id="KW-0472">Membrane</keyword>
<dbReference type="GO" id="GO:0004364">
    <property type="term" value="F:glutathione transferase activity"/>
    <property type="evidence" value="ECO:0007669"/>
    <property type="project" value="TreeGrafter"/>
</dbReference>
<sequence>MEYVAIVLVLVLLEYSFFAIMVGKARGTYEVSAPAVTGHEVFERYYRVQQNTLEQLIVFVPGIFLFAVYVHALTAAGLGVVFLIGRLMYYKSYIADPKSRGVGFTLSFVPAHILLIGGLVGAVIKLI</sequence>
<keyword evidence="2 5" id="KW-0812">Transmembrane</keyword>
<dbReference type="InterPro" id="IPR023352">
    <property type="entry name" value="MAPEG-like_dom_sf"/>
</dbReference>
<feature type="transmembrane region" description="Helical" evidence="5">
    <location>
        <begin position="101"/>
        <end position="124"/>
    </location>
</feature>
<gene>
    <name evidence="6" type="ORF">MNBD_GAMMA02-1594</name>
</gene>
<evidence type="ECO:0008006" key="7">
    <source>
        <dbReference type="Google" id="ProtNLM"/>
    </source>
</evidence>
<proteinExistence type="predicted"/>
<evidence type="ECO:0000313" key="6">
    <source>
        <dbReference type="EMBL" id="VAW44378.1"/>
    </source>
</evidence>
<comment type="subcellular location">
    <subcellularLocation>
        <location evidence="1">Membrane</location>
        <topology evidence="1">Multi-pass membrane protein</topology>
    </subcellularLocation>
</comment>
<dbReference type="SUPFAM" id="SSF161084">
    <property type="entry name" value="MAPEG domain-like"/>
    <property type="match status" value="1"/>
</dbReference>
<reference evidence="6" key="1">
    <citation type="submission" date="2018-06" db="EMBL/GenBank/DDBJ databases">
        <authorList>
            <person name="Zhirakovskaya E."/>
        </authorList>
    </citation>
    <scope>NUCLEOTIDE SEQUENCE</scope>
</reference>
<dbReference type="InterPro" id="IPR001129">
    <property type="entry name" value="Membr-assoc_MAPEG"/>
</dbReference>
<dbReference type="Pfam" id="PF01124">
    <property type="entry name" value="MAPEG"/>
    <property type="match status" value="1"/>
</dbReference>
<evidence type="ECO:0000256" key="1">
    <source>
        <dbReference type="ARBA" id="ARBA00004141"/>
    </source>
</evidence>
<dbReference type="InterPro" id="IPR050997">
    <property type="entry name" value="MAPEG"/>
</dbReference>
<feature type="transmembrane region" description="Helical" evidence="5">
    <location>
        <begin position="56"/>
        <end position="89"/>
    </location>
</feature>
<dbReference type="GO" id="GO:0004602">
    <property type="term" value="F:glutathione peroxidase activity"/>
    <property type="evidence" value="ECO:0007669"/>
    <property type="project" value="TreeGrafter"/>
</dbReference>
<dbReference type="GO" id="GO:0006691">
    <property type="term" value="P:leukotriene metabolic process"/>
    <property type="evidence" value="ECO:0007669"/>
    <property type="project" value="UniProtKB-ARBA"/>
</dbReference>
<organism evidence="6">
    <name type="scientific">hydrothermal vent metagenome</name>
    <dbReference type="NCBI Taxonomy" id="652676"/>
    <lineage>
        <taxon>unclassified sequences</taxon>
        <taxon>metagenomes</taxon>
        <taxon>ecological metagenomes</taxon>
    </lineage>
</organism>
<protein>
    <recommendedName>
        <fullName evidence="7">MAPEG family protein</fullName>
    </recommendedName>
</protein>
<dbReference type="GO" id="GO:0016020">
    <property type="term" value="C:membrane"/>
    <property type="evidence" value="ECO:0007669"/>
    <property type="project" value="UniProtKB-SubCell"/>
</dbReference>
<dbReference type="Gene3D" id="1.20.120.550">
    <property type="entry name" value="Membrane associated eicosanoid/glutathione metabolism-like domain"/>
    <property type="match status" value="1"/>
</dbReference>
<accession>A0A3B0VL74</accession>
<evidence type="ECO:0000256" key="5">
    <source>
        <dbReference type="SAM" id="Phobius"/>
    </source>
</evidence>
<evidence type="ECO:0000256" key="4">
    <source>
        <dbReference type="ARBA" id="ARBA00023136"/>
    </source>
</evidence>
<dbReference type="EMBL" id="UOFA01000112">
    <property type="protein sequence ID" value="VAW44378.1"/>
    <property type="molecule type" value="Genomic_DNA"/>
</dbReference>
<dbReference type="PANTHER" id="PTHR10250:SF15">
    <property type="entry name" value="MICROSOMAL GLUTATHIONE S-TRANSFERASE-RELATED"/>
    <property type="match status" value="1"/>
</dbReference>
<evidence type="ECO:0000256" key="2">
    <source>
        <dbReference type="ARBA" id="ARBA00022692"/>
    </source>
</evidence>